<dbReference type="EMBL" id="JARGDH010000006">
    <property type="protein sequence ID" value="KAL0266086.1"/>
    <property type="molecule type" value="Genomic_DNA"/>
</dbReference>
<dbReference type="PANTHER" id="PTHR12850">
    <property type="entry name" value="40S RIBOSOMAL PROTEIN S25"/>
    <property type="match status" value="1"/>
</dbReference>
<evidence type="ECO:0000256" key="5">
    <source>
        <dbReference type="ARBA" id="ARBA00035460"/>
    </source>
</evidence>
<feature type="compositionally biased region" description="Basic and acidic residues" evidence="6">
    <location>
        <begin position="1"/>
        <end position="13"/>
    </location>
</feature>
<organism evidence="7">
    <name type="scientific">Menopon gallinae</name>
    <name type="common">poultry shaft louse</name>
    <dbReference type="NCBI Taxonomy" id="328185"/>
    <lineage>
        <taxon>Eukaryota</taxon>
        <taxon>Metazoa</taxon>
        <taxon>Ecdysozoa</taxon>
        <taxon>Arthropoda</taxon>
        <taxon>Hexapoda</taxon>
        <taxon>Insecta</taxon>
        <taxon>Pterygota</taxon>
        <taxon>Neoptera</taxon>
        <taxon>Paraneoptera</taxon>
        <taxon>Psocodea</taxon>
        <taxon>Troctomorpha</taxon>
        <taxon>Phthiraptera</taxon>
        <taxon>Amblycera</taxon>
        <taxon>Menoponidae</taxon>
        <taxon>Menopon</taxon>
    </lineage>
</organism>
<keyword evidence="2" id="KW-0689">Ribosomal protein</keyword>
<feature type="region of interest" description="Disordered" evidence="6">
    <location>
        <begin position="1"/>
        <end position="32"/>
    </location>
</feature>
<dbReference type="GO" id="GO:1990904">
    <property type="term" value="C:ribonucleoprotein complex"/>
    <property type="evidence" value="ECO:0007669"/>
    <property type="project" value="UniProtKB-KW"/>
</dbReference>
<dbReference type="InterPro" id="IPR004977">
    <property type="entry name" value="Ribosomal_eS25"/>
</dbReference>
<comment type="caution">
    <text evidence="7">The sequence shown here is derived from an EMBL/GenBank/DDBJ whole genome shotgun (WGS) entry which is preliminary data.</text>
</comment>
<sequence length="219" mass="24051">MVKKVQESKEKKAAKIASTSSKEKKKWTQGKTREAVRRAVTVDAEMFAKVERDVAKASLVTAPAVAEKFGLNVGVAQRVLEHLCAGGVLRLNRLGRLVTSATKAFLGKAPEGMREERYSELCDAIRSGSHVRALEAYAEMIHEAVQDIVGADVPDDPECMLESISAQRDVLSKAEALFDVLKKEDFGAESPESRLDELCGALRRHDALVEEMREKAGVR</sequence>
<evidence type="ECO:0000256" key="3">
    <source>
        <dbReference type="ARBA" id="ARBA00023274"/>
    </source>
</evidence>
<protein>
    <recommendedName>
        <fullName evidence="4">Small ribosomal subunit protein eS25</fullName>
    </recommendedName>
    <alternativeName>
        <fullName evidence="5">40S ribosomal protein S25</fullName>
    </alternativeName>
</protein>
<dbReference type="Pfam" id="PF03297">
    <property type="entry name" value="Ribosomal_S25"/>
    <property type="match status" value="1"/>
</dbReference>
<evidence type="ECO:0000256" key="4">
    <source>
        <dbReference type="ARBA" id="ARBA00035148"/>
    </source>
</evidence>
<gene>
    <name evidence="7" type="ORF">PYX00_011802</name>
</gene>
<accession>A0AAW2H8K6</accession>
<comment type="similarity">
    <text evidence="1">Belongs to the eukaryotic ribosomal protein eS25 family.</text>
</comment>
<evidence type="ECO:0000313" key="7">
    <source>
        <dbReference type="EMBL" id="KAL0266086.1"/>
    </source>
</evidence>
<evidence type="ECO:0000256" key="1">
    <source>
        <dbReference type="ARBA" id="ARBA00009106"/>
    </source>
</evidence>
<name>A0AAW2H8K6_9NEOP</name>
<reference evidence="7" key="1">
    <citation type="journal article" date="2024" name="Gigascience">
        <title>Chromosome-level genome of the poultry shaft louse Menopon gallinae provides insight into the host-switching and adaptive evolution of parasitic lice.</title>
        <authorList>
            <person name="Xu Y."/>
            <person name="Ma L."/>
            <person name="Liu S."/>
            <person name="Liang Y."/>
            <person name="Liu Q."/>
            <person name="He Z."/>
            <person name="Tian L."/>
            <person name="Duan Y."/>
            <person name="Cai W."/>
            <person name="Li H."/>
            <person name="Song F."/>
        </authorList>
    </citation>
    <scope>NUCLEOTIDE SEQUENCE</scope>
    <source>
        <strain evidence="7">Cailab_2023a</strain>
    </source>
</reference>
<dbReference type="Gene3D" id="3.30.63.20">
    <property type="match status" value="1"/>
</dbReference>
<evidence type="ECO:0000256" key="2">
    <source>
        <dbReference type="ARBA" id="ARBA00022980"/>
    </source>
</evidence>
<dbReference type="AlphaFoldDB" id="A0AAW2H8K6"/>
<proteinExistence type="inferred from homology"/>
<dbReference type="GO" id="GO:0005840">
    <property type="term" value="C:ribosome"/>
    <property type="evidence" value="ECO:0007669"/>
    <property type="project" value="UniProtKB-KW"/>
</dbReference>
<evidence type="ECO:0000256" key="6">
    <source>
        <dbReference type="SAM" id="MobiDB-lite"/>
    </source>
</evidence>
<keyword evidence="3" id="KW-0687">Ribonucleoprotein</keyword>